<gene>
    <name evidence="2" type="primary">Cni-msrp-2</name>
    <name evidence="2" type="synonym">Cnig_chr_I.g2781</name>
    <name evidence="2" type="ORF">B9Z55_002781</name>
</gene>
<dbReference type="Proteomes" id="UP000230233">
    <property type="component" value="Chromosome I"/>
</dbReference>
<dbReference type="AlphaFoldDB" id="A0A2G5VM44"/>
<feature type="signal peptide" evidence="1">
    <location>
        <begin position="1"/>
        <end position="23"/>
    </location>
</feature>
<keyword evidence="1" id="KW-0732">Signal</keyword>
<feature type="chain" id="PRO_5013922643" description="Nematode cuticle collagen N-terminal domain-containing protein" evidence="1">
    <location>
        <begin position="24"/>
        <end position="104"/>
    </location>
</feature>
<evidence type="ECO:0000313" key="3">
    <source>
        <dbReference type="Proteomes" id="UP000230233"/>
    </source>
</evidence>
<evidence type="ECO:0000256" key="1">
    <source>
        <dbReference type="SAM" id="SignalP"/>
    </source>
</evidence>
<protein>
    <recommendedName>
        <fullName evidence="4">Nematode cuticle collagen N-terminal domain-containing protein</fullName>
    </recommendedName>
</protein>
<proteinExistence type="predicted"/>
<name>A0A2G5VM44_9PELO</name>
<comment type="caution">
    <text evidence="2">The sequence shown here is derived from an EMBL/GenBank/DDBJ whole genome shotgun (WGS) entry which is preliminary data.</text>
</comment>
<sequence length="104" mass="11056">MNRQSTALLVILALFAVFDMVSCAADSKASPTSTEGSSSKGVASYSALGRFNNCNIFEIILFSRCFGCDCPSQPLLIGVVITSPSSSTCCFRHISLLLVINLLI</sequence>
<evidence type="ECO:0008006" key="4">
    <source>
        <dbReference type="Google" id="ProtNLM"/>
    </source>
</evidence>
<keyword evidence="3" id="KW-1185">Reference proteome</keyword>
<dbReference type="EMBL" id="PDUG01000001">
    <property type="protein sequence ID" value="PIC52842.1"/>
    <property type="molecule type" value="Genomic_DNA"/>
</dbReference>
<reference evidence="3" key="1">
    <citation type="submission" date="2017-10" db="EMBL/GenBank/DDBJ databases">
        <title>Rapid genome shrinkage in a self-fertile nematode reveals novel sperm competition proteins.</title>
        <authorList>
            <person name="Yin D."/>
            <person name="Schwarz E.M."/>
            <person name="Thomas C.G."/>
            <person name="Felde R.L."/>
            <person name="Korf I.F."/>
            <person name="Cutter A.D."/>
            <person name="Schartner C.M."/>
            <person name="Ralston E.J."/>
            <person name="Meyer B.J."/>
            <person name="Haag E.S."/>
        </authorList>
    </citation>
    <scope>NUCLEOTIDE SEQUENCE [LARGE SCALE GENOMIC DNA]</scope>
    <source>
        <strain evidence="3">JU1422</strain>
    </source>
</reference>
<accession>A0A2G5VM44</accession>
<evidence type="ECO:0000313" key="2">
    <source>
        <dbReference type="EMBL" id="PIC52842.1"/>
    </source>
</evidence>
<organism evidence="2 3">
    <name type="scientific">Caenorhabditis nigoni</name>
    <dbReference type="NCBI Taxonomy" id="1611254"/>
    <lineage>
        <taxon>Eukaryota</taxon>
        <taxon>Metazoa</taxon>
        <taxon>Ecdysozoa</taxon>
        <taxon>Nematoda</taxon>
        <taxon>Chromadorea</taxon>
        <taxon>Rhabditida</taxon>
        <taxon>Rhabditina</taxon>
        <taxon>Rhabditomorpha</taxon>
        <taxon>Rhabditoidea</taxon>
        <taxon>Rhabditidae</taxon>
        <taxon>Peloderinae</taxon>
        <taxon>Caenorhabditis</taxon>
    </lineage>
</organism>